<evidence type="ECO:0000256" key="1">
    <source>
        <dbReference type="ARBA" id="ARBA00004123"/>
    </source>
</evidence>
<dbReference type="PANTHER" id="PTHR47331:SF5">
    <property type="entry name" value="RIBONUCLEASE H"/>
    <property type="match status" value="1"/>
</dbReference>
<gene>
    <name evidence="2" type="ORF">NQ317_001076</name>
</gene>
<reference evidence="2" key="1">
    <citation type="journal article" date="2023" name="Insect Mol. Biol.">
        <title>Genome sequencing provides insights into the evolution of gene families encoding plant cell wall-degrading enzymes in longhorned beetles.</title>
        <authorList>
            <person name="Shin N.R."/>
            <person name="Okamura Y."/>
            <person name="Kirsch R."/>
            <person name="Pauchet Y."/>
        </authorList>
    </citation>
    <scope>NUCLEOTIDE SEQUENCE</scope>
    <source>
        <strain evidence="2">MMC_N1</strain>
    </source>
</reference>
<dbReference type="PROSITE" id="PS00141">
    <property type="entry name" value="ASP_PROTEASE"/>
    <property type="match status" value="1"/>
</dbReference>
<dbReference type="InterPro" id="IPR001969">
    <property type="entry name" value="Aspartic_peptidase_AS"/>
</dbReference>
<comment type="caution">
    <text evidence="2">The sequence shown here is derived from an EMBL/GenBank/DDBJ whole genome shotgun (WGS) entry which is preliminary data.</text>
</comment>
<evidence type="ECO:0000313" key="3">
    <source>
        <dbReference type="Proteomes" id="UP001162164"/>
    </source>
</evidence>
<dbReference type="InterPro" id="IPR005312">
    <property type="entry name" value="DUF1759"/>
</dbReference>
<dbReference type="InterPro" id="IPR021109">
    <property type="entry name" value="Peptidase_aspartic_dom_sf"/>
</dbReference>
<sequence length="1086" mass="124203">MLVYGREPILLTEANLMESCRSADANQIRERSLAVRAEAVKNIQNKQEKDKRRYDEKHRHLEFQEGDLVKVFSSIRKVGRSEKLLLRWFGPYYVLKKTSDMVIGGNSEKQVFFVSTHFRGKEHKQVMEEVICGVGVICVVVKTIADRELRKEQVIRAFEEQKSVQLEITLLDENDVANIAEIEEKMFLAVIDKNVDLSSIQKLFYLRNYLRGEALELIVNLPLVNDSYVEAIKLLNDRFDNQTMIINSHIYTLLDIPNVQKGTSAKLREFVSKIKQQLSALKNLGQDVEKWNMILICILSKKLDSFTNRSYQLDRDSTTLPTVDEFLQYLENRATALEAVTLPDNKDIKEKVCHVAKSHKFKEQKCQFCKGTGHKIYNCMKFKTTSVNDRISFIEINKHCKICLNLHPGRCKYSYKCATCKREHNSLLHKSAPDETNVASNIVSTHHYITKASSANVLLPTVKVKLKSADGQEYFVRGLLDSGSQTSLISSDLAKKLKCKTFTNNLNIVGIAKNVTNVQRSAYVEVHSCVYNYKLKVECAVVDTITTNLPQYHFDISNVKIPKNITLSDENFNKPGEILILLGANVFFQTLVTGTVKLGFDSFVLQNTLFGFIVSGCIPERSHKGSHDVCNTSVVSLHSTVGEENIEQLMSKFWQTEQVPEIYPEIENEQEACEVSFLNSVEKIDNRFQVKLPLKKLAHVEQETFPLAANSLLNHTYVDDVISGADSISEAIQLRNELIGILKRGSFELHKWCANNPELLQDIPIEQQHFDEVDIIKNNTIIKTLEKIAKALEDIKNGESKKSVSKKYAIPRSTLQFRLSSKFSKCRPGPNTYLTVDEETKLVEWILESQKKGFPKRKVDLQLSVKEFMDADGRPNLLRKIPGQEVVPRTFKVPNLWYFDLLLFLTDKETPRLDGKENIKDQTETVISKVALRCEKYFSPGNPGPIETNHWRGINSRTQTEASSVAGEVALVRQVFERGRRLSITYDNRPDITMAKRDSGQRQFQFHRRQRTSPAKPSADQFRIQRYWRKSVRYLSHQKCVCLDVISSRALQIQQTEVTARRVTVLDFVHWWKGAGVVFTSESAYA</sequence>
<dbReference type="SUPFAM" id="SSF46689">
    <property type="entry name" value="Homeodomain-like"/>
    <property type="match status" value="1"/>
</dbReference>
<keyword evidence="3" id="KW-1185">Reference proteome</keyword>
<dbReference type="SUPFAM" id="SSF50630">
    <property type="entry name" value="Acid proteases"/>
    <property type="match status" value="1"/>
</dbReference>
<evidence type="ECO:0008006" key="4">
    <source>
        <dbReference type="Google" id="ProtNLM"/>
    </source>
</evidence>
<protein>
    <recommendedName>
        <fullName evidence="4">Peptidase aspartic putative domain-containing protein</fullName>
    </recommendedName>
</protein>
<dbReference type="PANTHER" id="PTHR47331">
    <property type="entry name" value="PHD-TYPE DOMAIN-CONTAINING PROTEIN"/>
    <property type="match status" value="1"/>
</dbReference>
<dbReference type="Gene3D" id="2.40.70.10">
    <property type="entry name" value="Acid Proteases"/>
    <property type="match status" value="1"/>
</dbReference>
<accession>A0ABQ9JP75</accession>
<proteinExistence type="predicted"/>
<dbReference type="Pfam" id="PF03564">
    <property type="entry name" value="DUF1759"/>
    <property type="match status" value="1"/>
</dbReference>
<dbReference type="Proteomes" id="UP001162164">
    <property type="component" value="Unassembled WGS sequence"/>
</dbReference>
<dbReference type="EMBL" id="JAPWTJ010000322">
    <property type="protein sequence ID" value="KAJ8979676.1"/>
    <property type="molecule type" value="Genomic_DNA"/>
</dbReference>
<evidence type="ECO:0000313" key="2">
    <source>
        <dbReference type="EMBL" id="KAJ8979676.1"/>
    </source>
</evidence>
<organism evidence="2 3">
    <name type="scientific">Molorchus minor</name>
    <dbReference type="NCBI Taxonomy" id="1323400"/>
    <lineage>
        <taxon>Eukaryota</taxon>
        <taxon>Metazoa</taxon>
        <taxon>Ecdysozoa</taxon>
        <taxon>Arthropoda</taxon>
        <taxon>Hexapoda</taxon>
        <taxon>Insecta</taxon>
        <taxon>Pterygota</taxon>
        <taxon>Neoptera</taxon>
        <taxon>Endopterygota</taxon>
        <taxon>Coleoptera</taxon>
        <taxon>Polyphaga</taxon>
        <taxon>Cucujiformia</taxon>
        <taxon>Chrysomeloidea</taxon>
        <taxon>Cerambycidae</taxon>
        <taxon>Lamiinae</taxon>
        <taxon>Monochamini</taxon>
        <taxon>Molorchus</taxon>
    </lineage>
</organism>
<dbReference type="InterPro" id="IPR009057">
    <property type="entry name" value="Homeodomain-like_sf"/>
</dbReference>
<name>A0ABQ9JP75_9CUCU</name>
<comment type="subcellular location">
    <subcellularLocation>
        <location evidence="1">Nucleus</location>
    </subcellularLocation>
</comment>